<keyword evidence="1" id="KW-1133">Transmembrane helix</keyword>
<feature type="domain" description="Phosphatidic acid phosphatase type 2/haloperoxidase" evidence="2">
    <location>
        <begin position="91"/>
        <end position="208"/>
    </location>
</feature>
<keyword evidence="1" id="KW-0472">Membrane</keyword>
<accession>A0A1G2CS68</accession>
<proteinExistence type="predicted"/>
<dbReference type="CDD" id="cd01610">
    <property type="entry name" value="PAP2_like"/>
    <property type="match status" value="1"/>
</dbReference>
<dbReference type="Pfam" id="PF01569">
    <property type="entry name" value="PAP2"/>
    <property type="match status" value="1"/>
</dbReference>
<dbReference type="EMBL" id="MHLH01000012">
    <property type="protein sequence ID" value="OGZ04042.1"/>
    <property type="molecule type" value="Genomic_DNA"/>
</dbReference>
<gene>
    <name evidence="3" type="ORF">A2648_00385</name>
</gene>
<reference evidence="3 4" key="1">
    <citation type="journal article" date="2016" name="Nat. Commun.">
        <title>Thousands of microbial genomes shed light on interconnected biogeochemical processes in an aquifer system.</title>
        <authorList>
            <person name="Anantharaman K."/>
            <person name="Brown C.T."/>
            <person name="Hug L.A."/>
            <person name="Sharon I."/>
            <person name="Castelle C.J."/>
            <person name="Probst A.J."/>
            <person name="Thomas B.C."/>
            <person name="Singh A."/>
            <person name="Wilkins M.J."/>
            <person name="Karaoz U."/>
            <person name="Brodie E.L."/>
            <person name="Williams K.H."/>
            <person name="Hubbard S.S."/>
            <person name="Banfield J.F."/>
        </authorList>
    </citation>
    <scope>NUCLEOTIDE SEQUENCE [LARGE SCALE GENOMIC DNA]</scope>
</reference>
<comment type="caution">
    <text evidence="3">The sequence shown here is derived from an EMBL/GenBank/DDBJ whole genome shotgun (WGS) entry which is preliminary data.</text>
</comment>
<feature type="transmembrane region" description="Helical" evidence="1">
    <location>
        <begin position="55"/>
        <end position="78"/>
    </location>
</feature>
<evidence type="ECO:0000313" key="4">
    <source>
        <dbReference type="Proteomes" id="UP000178841"/>
    </source>
</evidence>
<organism evidence="3 4">
    <name type="scientific">Candidatus Lloydbacteria bacterium RIFCSPHIGHO2_01_FULL_41_20</name>
    <dbReference type="NCBI Taxonomy" id="1798657"/>
    <lineage>
        <taxon>Bacteria</taxon>
        <taxon>Candidatus Lloydiibacteriota</taxon>
    </lineage>
</organism>
<evidence type="ECO:0000259" key="2">
    <source>
        <dbReference type="Pfam" id="PF01569"/>
    </source>
</evidence>
<evidence type="ECO:0000313" key="3">
    <source>
        <dbReference type="EMBL" id="OGZ04042.1"/>
    </source>
</evidence>
<feature type="transmembrane region" description="Helical" evidence="1">
    <location>
        <begin position="90"/>
        <end position="110"/>
    </location>
</feature>
<feature type="transmembrane region" description="Helical" evidence="1">
    <location>
        <begin position="21"/>
        <end position="43"/>
    </location>
</feature>
<feature type="transmembrane region" description="Helical" evidence="1">
    <location>
        <begin position="169"/>
        <end position="186"/>
    </location>
</feature>
<keyword evidence="1" id="KW-0812">Transmembrane</keyword>
<sequence length="217" mass="24365">MLNLFYRLKHNIAECFSPQNLLWHFAAVITTWLIVVSGFDWFYFISVRGNALDNILFPAVVIGGLVPIVLPICIIFIGKMHKNIRTINTGWALGQAALIGWLISSTYKAFTGRFHPYSFDTSVDISRIFNFGFMREGIFWGWPSSHTTIAFAMAVTLIILYSRNKSFKYLALIYAFYVGLGVSVSIHWFSDFTAGAIIGSVVGIVVGKSFRDKLAVI</sequence>
<protein>
    <recommendedName>
        <fullName evidence="2">Phosphatidic acid phosphatase type 2/haloperoxidase domain-containing protein</fullName>
    </recommendedName>
</protein>
<dbReference type="Proteomes" id="UP000178841">
    <property type="component" value="Unassembled WGS sequence"/>
</dbReference>
<dbReference type="SUPFAM" id="SSF48317">
    <property type="entry name" value="Acid phosphatase/Vanadium-dependent haloperoxidase"/>
    <property type="match status" value="1"/>
</dbReference>
<feature type="transmembrane region" description="Helical" evidence="1">
    <location>
        <begin position="192"/>
        <end position="210"/>
    </location>
</feature>
<name>A0A1G2CS68_9BACT</name>
<dbReference type="AlphaFoldDB" id="A0A1G2CS68"/>
<evidence type="ECO:0000256" key="1">
    <source>
        <dbReference type="SAM" id="Phobius"/>
    </source>
</evidence>
<dbReference type="Gene3D" id="1.20.144.10">
    <property type="entry name" value="Phosphatidic acid phosphatase type 2/haloperoxidase"/>
    <property type="match status" value="1"/>
</dbReference>
<dbReference type="InterPro" id="IPR036938">
    <property type="entry name" value="PAP2/HPO_sf"/>
</dbReference>
<dbReference type="InterPro" id="IPR000326">
    <property type="entry name" value="PAP2/HPO"/>
</dbReference>
<feature type="transmembrane region" description="Helical" evidence="1">
    <location>
        <begin position="139"/>
        <end position="162"/>
    </location>
</feature>